<dbReference type="SUPFAM" id="SSF49899">
    <property type="entry name" value="Concanavalin A-like lectins/glucanases"/>
    <property type="match status" value="1"/>
</dbReference>
<evidence type="ECO:0000313" key="1">
    <source>
        <dbReference type="EMBL" id="BCX48839.1"/>
    </source>
</evidence>
<protein>
    <recommendedName>
        <fullName evidence="3">Heparin-sulfate lyase N-terminal domain-containing protein</fullName>
    </recommendedName>
</protein>
<organism evidence="1 2">
    <name type="scientific">Haloferula helveola</name>
    <dbReference type="NCBI Taxonomy" id="490095"/>
    <lineage>
        <taxon>Bacteria</taxon>
        <taxon>Pseudomonadati</taxon>
        <taxon>Verrucomicrobiota</taxon>
        <taxon>Verrucomicrobiia</taxon>
        <taxon>Verrucomicrobiales</taxon>
        <taxon>Verrucomicrobiaceae</taxon>
        <taxon>Haloferula</taxon>
    </lineage>
</organism>
<name>A0ABM7RGB8_9BACT</name>
<dbReference type="InterPro" id="IPR015305">
    <property type="entry name" value="DUF1961"/>
</dbReference>
<sequence length="905" mass="101754">MLTKGGRSNRERVIALFVAVVQVVVARAASPDPEQVIAGIDGRVEAYFRAESGKRLKRAKKNPPLSPGRGNYVRAYSYSMVGFAARCLYLDEMLDEANAALVENARHYLDHPLDINDRDSFHWHADVVMRLIEMYGPNGKAHPGRITAETEAIALKPIWEYVRKVSWLEKAETGKSQTWDIYLSENHHAMMFTVCWQFSRIAKGRPEYAELKYNDGAKAVDHFEAWNDYFIAYCLERARKGLCIEMMCDGYNSTLIKGFYNFHDFGDPVVRQSAAMLLDLYFAYWAEEQIDGVQGGGRSRVYFEKGLKHDPAHGMAPLAWLCFGIGEQPEVNGHDINAALSDYRPPAVVADIACDVEGRGRFEVRQRAQGLGVTGKPLKTAVTKVPTRMRTDGGGILRYSYCDPAFIMGTPMTEARPLQDWAAISSQNRWQGVVFSGEGAPRIVPIVRPKDNRVAMNAFWSVQRKGTLITQKLKGHKGGEEMIVWISKAGLGKPVEKDGIVFVEAEGAYAAIRVAKGGFRWAEDMFEGNRSVPENATMLLKDEFAPVIVEVMAKGEVEDFEAFQAKVASCPLEMDGTVLRYTSVYGDEIGFDSGQKSVPTINGQPVDYAPAKLFDSPFLESEWDSGVVTIRKGDREKVLDFNRVAARGSAVSKKVVNPEEATAFEKAAKGEWKQVFADPCTGDWKERWLLDGEVGKVSTGPEGMTLTAGPEFRNDAHHMVLWTRESFEGDIRIEYDYTRLDDENRCVNILYVQATGSGEGPFDKDLFKWNEIRKVPAMKTYFNNLNTYHISYAAFDNSGNATESYIRGRRYMPSKGGLKGTELSPEYVSTELFEPNVPHRIAVIKHERDLFMRIENPDQVFFCRLGNRNLPGITEGRIGLRHMFTRSARYRNFRVSIPVKTQPAR</sequence>
<evidence type="ECO:0000313" key="2">
    <source>
        <dbReference type="Proteomes" id="UP001374893"/>
    </source>
</evidence>
<proteinExistence type="predicted"/>
<accession>A0ABM7RGB8</accession>
<dbReference type="RefSeq" id="WP_338685210.1">
    <property type="nucleotide sequence ID" value="NZ_AP024702.1"/>
</dbReference>
<dbReference type="Pfam" id="PF09224">
    <property type="entry name" value="DUF1961"/>
    <property type="match status" value="1"/>
</dbReference>
<dbReference type="Gene3D" id="2.60.120.200">
    <property type="match status" value="1"/>
</dbReference>
<dbReference type="InterPro" id="IPR013320">
    <property type="entry name" value="ConA-like_dom_sf"/>
</dbReference>
<dbReference type="EMBL" id="AP024702">
    <property type="protein sequence ID" value="BCX48839.1"/>
    <property type="molecule type" value="Genomic_DNA"/>
</dbReference>
<gene>
    <name evidence="1" type="ORF">HAHE_27470</name>
</gene>
<dbReference type="Proteomes" id="UP001374893">
    <property type="component" value="Chromosome"/>
</dbReference>
<evidence type="ECO:0008006" key="3">
    <source>
        <dbReference type="Google" id="ProtNLM"/>
    </source>
</evidence>
<keyword evidence="2" id="KW-1185">Reference proteome</keyword>
<reference evidence="1 2" key="1">
    <citation type="submission" date="2021-06" db="EMBL/GenBank/DDBJ databases">
        <title>Complete genome of Haloferula helveola possessing various polysaccharide degrading enzymes.</title>
        <authorList>
            <person name="Takami H."/>
            <person name="Huang C."/>
            <person name="Hamasaki K."/>
        </authorList>
    </citation>
    <scope>NUCLEOTIDE SEQUENCE [LARGE SCALE GENOMIC DNA]</scope>
    <source>
        <strain evidence="1 2">CN-1</strain>
    </source>
</reference>